<proteinExistence type="predicted"/>
<dbReference type="Gene3D" id="1.10.287.880">
    <property type="entry name" value="Hypothetical protein YfhH domain"/>
    <property type="match status" value="1"/>
</dbReference>
<dbReference type="AlphaFoldDB" id="A0A511UXH9"/>
<reference evidence="1 2" key="1">
    <citation type="submission" date="2019-07" db="EMBL/GenBank/DDBJ databases">
        <title>Whole genome shotgun sequence of Cerasibacillus quisquiliarum NBRC 102429.</title>
        <authorList>
            <person name="Hosoyama A."/>
            <person name="Uohara A."/>
            <person name="Ohji S."/>
            <person name="Ichikawa N."/>
        </authorList>
    </citation>
    <scope>NUCLEOTIDE SEQUENCE [LARGE SCALE GENOMIC DNA]</scope>
    <source>
        <strain evidence="1 2">NBRC 102429</strain>
    </source>
</reference>
<gene>
    <name evidence="1" type="primary">yfhH</name>
    <name evidence="1" type="ORF">CQU01_15520</name>
</gene>
<protein>
    <submittedName>
        <fullName evidence="1">Uncharacterized protein</fullName>
    </submittedName>
</protein>
<evidence type="ECO:0000313" key="1">
    <source>
        <dbReference type="EMBL" id="GEN31314.1"/>
    </source>
</evidence>
<dbReference type="InterPro" id="IPR036289">
    <property type="entry name" value="YfhH"/>
</dbReference>
<dbReference type="EMBL" id="BJXW01000014">
    <property type="protein sequence ID" value="GEN31314.1"/>
    <property type="molecule type" value="Genomic_DNA"/>
</dbReference>
<dbReference type="SUPFAM" id="SSF101697">
    <property type="entry name" value="Hypothetical protein YfhH"/>
    <property type="match status" value="1"/>
</dbReference>
<dbReference type="Pfam" id="PF08838">
    <property type="entry name" value="DUF1811"/>
    <property type="match status" value="1"/>
</dbReference>
<name>A0A511UXH9_9BACI</name>
<dbReference type="Proteomes" id="UP000321491">
    <property type="component" value="Unassembled WGS sequence"/>
</dbReference>
<comment type="caution">
    <text evidence="1">The sequence shown here is derived from an EMBL/GenBank/DDBJ whole genome shotgun (WGS) entry which is preliminary data.</text>
</comment>
<keyword evidence="2" id="KW-1185">Reference proteome</keyword>
<dbReference type="InterPro" id="IPR014938">
    <property type="entry name" value="YfhH-like"/>
</dbReference>
<organism evidence="1 2">
    <name type="scientific">Cerasibacillus quisquiliarum</name>
    <dbReference type="NCBI Taxonomy" id="227865"/>
    <lineage>
        <taxon>Bacteria</taxon>
        <taxon>Bacillati</taxon>
        <taxon>Bacillota</taxon>
        <taxon>Bacilli</taxon>
        <taxon>Bacillales</taxon>
        <taxon>Bacillaceae</taxon>
        <taxon>Cerasibacillus</taxon>
    </lineage>
</organism>
<dbReference type="Gene3D" id="2.30.30.340">
    <property type="entry name" value="Hypothetical protein YfhH like domains"/>
    <property type="match status" value="1"/>
</dbReference>
<accession>A0A511UXH9</accession>
<sequence>MKPIKIRYSDYTVEQLREIVGELKEKLQKAEQFGHISEVQILERKMQVALAYMMNPDDYKPKETYEMNGDPGHHFRIDYIDGVFAWGKRINLLGEEYEEQEAVPISLLGKKITK</sequence>
<evidence type="ECO:0000313" key="2">
    <source>
        <dbReference type="Proteomes" id="UP000321491"/>
    </source>
</evidence>